<sequence>MQFKDREQNLEAADAVNRELITRLNTTGGGLTSSLIRHSTAS</sequence>
<comment type="caution">
    <text evidence="1">The sequence shown here is derived from an EMBL/GenBank/DDBJ whole genome shotgun (WGS) entry which is preliminary data.</text>
</comment>
<accession>A0ABW3M6U7</accession>
<evidence type="ECO:0000313" key="1">
    <source>
        <dbReference type="EMBL" id="MFD1045334.1"/>
    </source>
</evidence>
<name>A0ABW3M6U7_9PSEU</name>
<reference evidence="2" key="1">
    <citation type="journal article" date="2019" name="Int. J. Syst. Evol. Microbiol.">
        <title>The Global Catalogue of Microorganisms (GCM) 10K type strain sequencing project: providing services to taxonomists for standard genome sequencing and annotation.</title>
        <authorList>
            <consortium name="The Broad Institute Genomics Platform"/>
            <consortium name="The Broad Institute Genome Sequencing Center for Infectious Disease"/>
            <person name="Wu L."/>
            <person name="Ma J."/>
        </authorList>
    </citation>
    <scope>NUCLEOTIDE SEQUENCE [LARGE SCALE GENOMIC DNA]</scope>
    <source>
        <strain evidence="2">JCM 31486</strain>
    </source>
</reference>
<proteinExistence type="predicted"/>
<protein>
    <submittedName>
        <fullName evidence="1">Uncharacterized protein</fullName>
    </submittedName>
</protein>
<dbReference type="Proteomes" id="UP001597045">
    <property type="component" value="Unassembled WGS sequence"/>
</dbReference>
<gene>
    <name evidence="1" type="ORF">ACFQ1S_06915</name>
</gene>
<keyword evidence="2" id="KW-1185">Reference proteome</keyword>
<evidence type="ECO:0000313" key="2">
    <source>
        <dbReference type="Proteomes" id="UP001597045"/>
    </source>
</evidence>
<dbReference type="EMBL" id="JBHTIS010000268">
    <property type="protein sequence ID" value="MFD1045334.1"/>
    <property type="molecule type" value="Genomic_DNA"/>
</dbReference>
<organism evidence="1 2">
    <name type="scientific">Kibdelosporangium lantanae</name>
    <dbReference type="NCBI Taxonomy" id="1497396"/>
    <lineage>
        <taxon>Bacteria</taxon>
        <taxon>Bacillati</taxon>
        <taxon>Actinomycetota</taxon>
        <taxon>Actinomycetes</taxon>
        <taxon>Pseudonocardiales</taxon>
        <taxon>Pseudonocardiaceae</taxon>
        <taxon>Kibdelosporangium</taxon>
    </lineage>
</organism>